<dbReference type="AlphaFoldDB" id="A0A8K0SC84"/>
<gene>
    <name evidence="1" type="ORF">B0I35DRAFT_414944</name>
</gene>
<reference evidence="1" key="1">
    <citation type="journal article" date="2021" name="Nat. Commun.">
        <title>Genetic determinants of endophytism in the Arabidopsis root mycobiome.</title>
        <authorList>
            <person name="Mesny F."/>
            <person name="Miyauchi S."/>
            <person name="Thiergart T."/>
            <person name="Pickel B."/>
            <person name="Atanasova L."/>
            <person name="Karlsson M."/>
            <person name="Huettel B."/>
            <person name="Barry K.W."/>
            <person name="Haridas S."/>
            <person name="Chen C."/>
            <person name="Bauer D."/>
            <person name="Andreopoulos W."/>
            <person name="Pangilinan J."/>
            <person name="LaButti K."/>
            <person name="Riley R."/>
            <person name="Lipzen A."/>
            <person name="Clum A."/>
            <person name="Drula E."/>
            <person name="Henrissat B."/>
            <person name="Kohler A."/>
            <person name="Grigoriev I.V."/>
            <person name="Martin F.M."/>
            <person name="Hacquard S."/>
        </authorList>
    </citation>
    <scope>NUCLEOTIDE SEQUENCE</scope>
    <source>
        <strain evidence="1">MPI-CAGE-CH-0235</strain>
    </source>
</reference>
<keyword evidence="2" id="KW-1185">Reference proteome</keyword>
<evidence type="ECO:0000313" key="2">
    <source>
        <dbReference type="Proteomes" id="UP000813444"/>
    </source>
</evidence>
<dbReference type="EMBL" id="JAGPNK010000029">
    <property type="protein sequence ID" value="KAH7303749.1"/>
    <property type="molecule type" value="Genomic_DNA"/>
</dbReference>
<name>A0A8K0SC84_9HYPO</name>
<proteinExistence type="predicted"/>
<sequence>MGNTGTGAGGTIVAQSYHAKLVIPLPRDKALAEYYQWQCSKVDSPTWKAGFWAPYQITKKECLDLRHVYTTKDVEFYTKQGVKLGIALSFIEDIRDWVQETFNE</sequence>
<protein>
    <submittedName>
        <fullName evidence="1">Uncharacterized protein</fullName>
    </submittedName>
</protein>
<dbReference type="Proteomes" id="UP000813444">
    <property type="component" value="Unassembled WGS sequence"/>
</dbReference>
<accession>A0A8K0SC84</accession>
<organism evidence="1 2">
    <name type="scientific">Stachybotrys elegans</name>
    <dbReference type="NCBI Taxonomy" id="80388"/>
    <lineage>
        <taxon>Eukaryota</taxon>
        <taxon>Fungi</taxon>
        <taxon>Dikarya</taxon>
        <taxon>Ascomycota</taxon>
        <taxon>Pezizomycotina</taxon>
        <taxon>Sordariomycetes</taxon>
        <taxon>Hypocreomycetidae</taxon>
        <taxon>Hypocreales</taxon>
        <taxon>Stachybotryaceae</taxon>
        <taxon>Stachybotrys</taxon>
    </lineage>
</organism>
<dbReference type="OrthoDB" id="5131365at2759"/>
<evidence type="ECO:0000313" key="1">
    <source>
        <dbReference type="EMBL" id="KAH7303749.1"/>
    </source>
</evidence>
<comment type="caution">
    <text evidence="1">The sequence shown here is derived from an EMBL/GenBank/DDBJ whole genome shotgun (WGS) entry which is preliminary data.</text>
</comment>